<dbReference type="RefSeq" id="WP_189119309.1">
    <property type="nucleotide sequence ID" value="NZ_BMRK01000011.1"/>
</dbReference>
<accession>A0ABQ5SRV9</accession>
<keyword evidence="3" id="KW-1185">Reference proteome</keyword>
<reference evidence="2" key="2">
    <citation type="submission" date="2023-01" db="EMBL/GenBank/DDBJ databases">
        <authorList>
            <person name="Sun Q."/>
            <person name="Evtushenko L."/>
        </authorList>
    </citation>
    <scope>NUCLEOTIDE SEQUENCE</scope>
    <source>
        <strain evidence="2">VKM Ac-1246</strain>
    </source>
</reference>
<gene>
    <name evidence="2" type="ORF">GCM10017579_05570</name>
</gene>
<organism evidence="2 3">
    <name type="scientific">Nocardioides luteus</name>
    <dbReference type="NCBI Taxonomy" id="1844"/>
    <lineage>
        <taxon>Bacteria</taxon>
        <taxon>Bacillati</taxon>
        <taxon>Actinomycetota</taxon>
        <taxon>Actinomycetes</taxon>
        <taxon>Propionibacteriales</taxon>
        <taxon>Nocardioidaceae</taxon>
        <taxon>Nocardioides</taxon>
    </lineage>
</organism>
<sequence>MTTLHDERLRRTRLELDQLRAQHQTFAETTNALINEQNQTIAQLRAELACATEAETAQARTAQQFERLYRWVLDHMSDEHGRSRGDVAAALTTHLAADTTEEATA</sequence>
<evidence type="ECO:0000313" key="2">
    <source>
        <dbReference type="EMBL" id="GLJ66521.1"/>
    </source>
</evidence>
<evidence type="ECO:0000256" key="1">
    <source>
        <dbReference type="SAM" id="Coils"/>
    </source>
</evidence>
<dbReference type="Proteomes" id="UP001142292">
    <property type="component" value="Unassembled WGS sequence"/>
</dbReference>
<proteinExistence type="predicted"/>
<protein>
    <submittedName>
        <fullName evidence="2">Uncharacterized protein</fullName>
    </submittedName>
</protein>
<feature type="coiled-coil region" evidence="1">
    <location>
        <begin position="9"/>
        <end position="54"/>
    </location>
</feature>
<evidence type="ECO:0000313" key="3">
    <source>
        <dbReference type="Proteomes" id="UP001142292"/>
    </source>
</evidence>
<dbReference type="EMBL" id="BSEL01000001">
    <property type="protein sequence ID" value="GLJ66521.1"/>
    <property type="molecule type" value="Genomic_DNA"/>
</dbReference>
<reference evidence="2" key="1">
    <citation type="journal article" date="2014" name="Int. J. Syst. Evol. Microbiol.">
        <title>Complete genome of a new Firmicutes species belonging to the dominant human colonic microbiota ('Ruminococcus bicirculans') reveals two chromosomes and a selective capacity to utilize plant glucans.</title>
        <authorList>
            <consortium name="NISC Comparative Sequencing Program"/>
            <person name="Wegmann U."/>
            <person name="Louis P."/>
            <person name="Goesmann A."/>
            <person name="Henrissat B."/>
            <person name="Duncan S.H."/>
            <person name="Flint H.J."/>
        </authorList>
    </citation>
    <scope>NUCLEOTIDE SEQUENCE</scope>
    <source>
        <strain evidence="2">VKM Ac-1246</strain>
    </source>
</reference>
<keyword evidence="1" id="KW-0175">Coiled coil</keyword>
<name>A0ABQ5SRV9_9ACTN</name>
<comment type="caution">
    <text evidence="2">The sequence shown here is derived from an EMBL/GenBank/DDBJ whole genome shotgun (WGS) entry which is preliminary data.</text>
</comment>